<sequence>MRLWVVGAIAVAVVIAGLGLTCLVQVSETEYAIVARFGDPRRVIKRAGLYLKWPPPMDTVIRIDRRIHILDPDEAEYLTSDKKNVLVNGFVVWSVGDPIRYLVSATDQAGAEARLTDMMRSELGTTLGAHALSVLVSTEPQERTLNDMMQEITQNLARRARDNFGIDVAAVRIKRLNFPVQNKEAVFRRMEAERRRIARLYRSEGEEEAEKIRAQADREQAVLINEAERQAEILRGEADAEASRIYAEAFSQDPEFYEFLRSLQAYEQIIQDTSTVVLPSDSELLDVLKHPRPAVPSEKSLTLKGSRD</sequence>
<organism evidence="9 10">
    <name type="scientific">Entotheonella factor</name>
    <dbReference type="NCBI Taxonomy" id="1429438"/>
    <lineage>
        <taxon>Bacteria</taxon>
        <taxon>Pseudomonadati</taxon>
        <taxon>Nitrospinota/Tectimicrobiota group</taxon>
        <taxon>Candidatus Tectimicrobiota</taxon>
        <taxon>Candidatus Entotheonellia</taxon>
        <taxon>Candidatus Entotheonellales</taxon>
        <taxon>Candidatus Entotheonellaceae</taxon>
        <taxon>Candidatus Entotheonella</taxon>
    </lineage>
</organism>
<dbReference type="CDD" id="cd03405">
    <property type="entry name" value="SPFH_HflC"/>
    <property type="match status" value="1"/>
</dbReference>
<evidence type="ECO:0000256" key="2">
    <source>
        <dbReference type="ARBA" id="ARBA00007862"/>
    </source>
</evidence>
<feature type="domain" description="Band 7" evidence="8">
    <location>
        <begin position="21"/>
        <end position="190"/>
    </location>
</feature>
<comment type="similarity">
    <text evidence="2 6">Belongs to the band 7/mec-2 family. HflC subfamily.</text>
</comment>
<accession>W4LC93</accession>
<evidence type="ECO:0000256" key="7">
    <source>
        <dbReference type="SAM" id="MobiDB-lite"/>
    </source>
</evidence>
<comment type="subcellular location">
    <subcellularLocation>
        <location evidence="1">Membrane</location>
        <topology evidence="1">Single-pass membrane protein</topology>
    </subcellularLocation>
</comment>
<evidence type="ECO:0000256" key="1">
    <source>
        <dbReference type="ARBA" id="ARBA00004167"/>
    </source>
</evidence>
<comment type="caution">
    <text evidence="9">The sequence shown here is derived from an EMBL/GenBank/DDBJ whole genome shotgun (WGS) entry which is preliminary data.</text>
</comment>
<dbReference type="EMBL" id="AZHW01000895">
    <property type="protein sequence ID" value="ETW95607.1"/>
    <property type="molecule type" value="Genomic_DNA"/>
</dbReference>
<dbReference type="Proteomes" id="UP000019141">
    <property type="component" value="Unassembled WGS sequence"/>
</dbReference>
<evidence type="ECO:0000256" key="3">
    <source>
        <dbReference type="ARBA" id="ARBA00022692"/>
    </source>
</evidence>
<dbReference type="HOGENOM" id="CLU_059167_1_0_7"/>
<dbReference type="Gene3D" id="3.30.479.30">
    <property type="entry name" value="Band 7 domain"/>
    <property type="match status" value="1"/>
</dbReference>
<dbReference type="SUPFAM" id="SSF117892">
    <property type="entry name" value="Band 7/SPFH domain"/>
    <property type="match status" value="1"/>
</dbReference>
<dbReference type="InterPro" id="IPR036013">
    <property type="entry name" value="Band_7/SPFH_dom_sf"/>
</dbReference>
<dbReference type="InterPro" id="IPR010200">
    <property type="entry name" value="HflC"/>
</dbReference>
<dbReference type="PANTHER" id="PTHR42911:SF1">
    <property type="entry name" value="MODULATOR OF FTSH PROTEASE HFLC"/>
    <property type="match status" value="1"/>
</dbReference>
<dbReference type="PANTHER" id="PTHR42911">
    <property type="entry name" value="MODULATOR OF FTSH PROTEASE HFLC"/>
    <property type="match status" value="1"/>
</dbReference>
<comment type="function">
    <text evidence="6">HflC and HflK could regulate a protease.</text>
</comment>
<proteinExistence type="inferred from homology"/>
<dbReference type="PATRIC" id="fig|1429438.4.peg.5695"/>
<dbReference type="SMART" id="SM00244">
    <property type="entry name" value="PHB"/>
    <property type="match status" value="1"/>
</dbReference>
<dbReference type="GO" id="GO:0016020">
    <property type="term" value="C:membrane"/>
    <property type="evidence" value="ECO:0007669"/>
    <property type="project" value="UniProtKB-SubCell"/>
</dbReference>
<gene>
    <name evidence="9" type="ORF">ETSY1_29905</name>
</gene>
<dbReference type="NCBIfam" id="TIGR01932">
    <property type="entry name" value="hflC"/>
    <property type="match status" value="1"/>
</dbReference>
<keyword evidence="5" id="KW-0472">Membrane</keyword>
<reference evidence="9 10" key="1">
    <citation type="journal article" date="2014" name="Nature">
        <title>An environmental bacterial taxon with a large and distinct metabolic repertoire.</title>
        <authorList>
            <person name="Wilson M.C."/>
            <person name="Mori T."/>
            <person name="Ruckert C."/>
            <person name="Uria A.R."/>
            <person name="Helf M.J."/>
            <person name="Takada K."/>
            <person name="Gernert C."/>
            <person name="Steffens U.A."/>
            <person name="Heycke N."/>
            <person name="Schmitt S."/>
            <person name="Rinke C."/>
            <person name="Helfrich E.J."/>
            <person name="Brachmann A.O."/>
            <person name="Gurgui C."/>
            <person name="Wakimoto T."/>
            <person name="Kracht M."/>
            <person name="Crusemann M."/>
            <person name="Hentschel U."/>
            <person name="Abe I."/>
            <person name="Matsunaga S."/>
            <person name="Kalinowski J."/>
            <person name="Takeyama H."/>
            <person name="Piel J."/>
        </authorList>
    </citation>
    <scope>NUCLEOTIDE SEQUENCE [LARGE SCALE GENOMIC DNA]</scope>
    <source>
        <strain evidence="10">TSY1</strain>
    </source>
</reference>
<dbReference type="Pfam" id="PF01145">
    <property type="entry name" value="Band_7"/>
    <property type="match status" value="1"/>
</dbReference>
<keyword evidence="4" id="KW-1133">Transmembrane helix</keyword>
<protein>
    <recommendedName>
        <fullName evidence="6">Protein HflC</fullName>
    </recommendedName>
</protein>
<keyword evidence="10" id="KW-1185">Reference proteome</keyword>
<evidence type="ECO:0000256" key="4">
    <source>
        <dbReference type="ARBA" id="ARBA00022989"/>
    </source>
</evidence>
<evidence type="ECO:0000256" key="5">
    <source>
        <dbReference type="ARBA" id="ARBA00023136"/>
    </source>
</evidence>
<evidence type="ECO:0000259" key="8">
    <source>
        <dbReference type="SMART" id="SM00244"/>
    </source>
</evidence>
<keyword evidence="3" id="KW-0812">Transmembrane</keyword>
<dbReference type="InterPro" id="IPR001107">
    <property type="entry name" value="Band_7"/>
</dbReference>
<evidence type="ECO:0000313" key="10">
    <source>
        <dbReference type="Proteomes" id="UP000019141"/>
    </source>
</evidence>
<dbReference type="PIRSF" id="PIRSF005651">
    <property type="entry name" value="HflC"/>
    <property type="match status" value="1"/>
</dbReference>
<dbReference type="AlphaFoldDB" id="W4LC93"/>
<evidence type="ECO:0000256" key="6">
    <source>
        <dbReference type="PIRNR" id="PIRNR005651"/>
    </source>
</evidence>
<evidence type="ECO:0000313" key="9">
    <source>
        <dbReference type="EMBL" id="ETW95607.1"/>
    </source>
</evidence>
<name>W4LC93_ENTF1</name>
<feature type="region of interest" description="Disordered" evidence="7">
    <location>
        <begin position="289"/>
        <end position="308"/>
    </location>
</feature>